<keyword evidence="2" id="KW-1185">Reference proteome</keyword>
<proteinExistence type="predicted"/>
<feature type="region of interest" description="Disordered" evidence="1">
    <location>
        <begin position="1"/>
        <end position="388"/>
    </location>
</feature>
<evidence type="ECO:0000313" key="3">
    <source>
        <dbReference type="WBParaSite" id="PgR040_g091_t01"/>
    </source>
</evidence>
<feature type="compositionally biased region" description="Basic and acidic residues" evidence="1">
    <location>
        <begin position="108"/>
        <end position="117"/>
    </location>
</feature>
<feature type="compositionally biased region" description="Basic and acidic residues" evidence="1">
    <location>
        <begin position="266"/>
        <end position="277"/>
    </location>
</feature>
<reference evidence="3" key="1">
    <citation type="submission" date="2022-11" db="UniProtKB">
        <authorList>
            <consortium name="WormBaseParasite"/>
        </authorList>
    </citation>
    <scope>IDENTIFICATION</scope>
</reference>
<evidence type="ECO:0000256" key="1">
    <source>
        <dbReference type="SAM" id="MobiDB-lite"/>
    </source>
</evidence>
<feature type="compositionally biased region" description="Low complexity" evidence="1">
    <location>
        <begin position="202"/>
        <end position="215"/>
    </location>
</feature>
<sequence length="388" mass="41201">MTRRPPGTPPSRRRRDADARPPARGGAGEKARLRFPAARPAPTQANGERVVPARPYASEPPRAARAARAPGTDAGPSALPARDRTRRRAPPTDDALRHTATPRPRRAPRSDARHQYRPDFPPGDLHAPASQPSTEGEGRAGRGRRGGRGGGRTWPADAGARAPRRQSAEGTVDDERRPDGREAQGGDGRRGRGHRWTRLRGPRGLPGDPRGLAPPRALPDAPQARRRESGDDGAGDGGRRDKLRPAAGRPEAAGRARGGGAEDAAASERRGRREGSWARRHRAHLLGTRRPDEARPPPAPSPGARASAAPPLPLRTSRDQRPAPRRPARAAGLKGSARGGDRSGNDPSRRSPTETCRLLLPLDSSSTVLLSAPPGPWPTTAGPIPRAS</sequence>
<dbReference type="AlphaFoldDB" id="A0A915BHJ0"/>
<feature type="compositionally biased region" description="Low complexity" evidence="1">
    <location>
        <begin position="52"/>
        <end position="70"/>
    </location>
</feature>
<organism evidence="2 3">
    <name type="scientific">Parascaris univalens</name>
    <name type="common">Nematode worm</name>
    <dbReference type="NCBI Taxonomy" id="6257"/>
    <lineage>
        <taxon>Eukaryota</taxon>
        <taxon>Metazoa</taxon>
        <taxon>Ecdysozoa</taxon>
        <taxon>Nematoda</taxon>
        <taxon>Chromadorea</taxon>
        <taxon>Rhabditida</taxon>
        <taxon>Spirurina</taxon>
        <taxon>Ascaridomorpha</taxon>
        <taxon>Ascaridoidea</taxon>
        <taxon>Ascarididae</taxon>
        <taxon>Parascaris</taxon>
    </lineage>
</organism>
<protein>
    <submittedName>
        <fullName evidence="3">Uncharacterized protein</fullName>
    </submittedName>
</protein>
<feature type="compositionally biased region" description="Basic residues" evidence="1">
    <location>
        <begin position="191"/>
        <end position="201"/>
    </location>
</feature>
<feature type="compositionally biased region" description="Low complexity" evidence="1">
    <location>
        <begin position="378"/>
        <end position="388"/>
    </location>
</feature>
<name>A0A915BHJ0_PARUN</name>
<feature type="compositionally biased region" description="Basic and acidic residues" evidence="1">
    <location>
        <begin position="339"/>
        <end position="352"/>
    </location>
</feature>
<dbReference type="WBParaSite" id="PgR040_g091_t01">
    <property type="protein sequence ID" value="PgR040_g091_t01"/>
    <property type="gene ID" value="PgR040_g091"/>
</dbReference>
<evidence type="ECO:0000313" key="2">
    <source>
        <dbReference type="Proteomes" id="UP000887569"/>
    </source>
</evidence>
<feature type="compositionally biased region" description="Basic and acidic residues" evidence="1">
    <location>
        <begin position="173"/>
        <end position="190"/>
    </location>
</feature>
<dbReference type="Proteomes" id="UP000887569">
    <property type="component" value="Unplaced"/>
</dbReference>
<feature type="compositionally biased region" description="Basic and acidic residues" evidence="1">
    <location>
        <begin position="15"/>
        <end position="32"/>
    </location>
</feature>
<accession>A0A915BHJ0</accession>
<feature type="compositionally biased region" description="Low complexity" evidence="1">
    <location>
        <begin position="245"/>
        <end position="255"/>
    </location>
</feature>